<dbReference type="EMBL" id="CP018153">
    <property type="protein sequence ID" value="APG59112.1"/>
    <property type="molecule type" value="Genomic_DNA"/>
</dbReference>
<dbReference type="KEGG" id="grl:LPB144_01240"/>
<dbReference type="CDD" id="cd03801">
    <property type="entry name" value="GT4_PimA-like"/>
    <property type="match status" value="1"/>
</dbReference>
<evidence type="ECO:0000259" key="1">
    <source>
        <dbReference type="Pfam" id="PF00534"/>
    </source>
</evidence>
<gene>
    <name evidence="2" type="ORF">LPB144_01240</name>
</gene>
<sequence length="389" mass="45525">MKILFYVHSSTLYGANRSLIELILGLRDKENTITHVIVPSDGPIVSELQKFQIEYSVIPHYNWFYNNTVAEKWKKKSTFLFFFWMNYNRLIKALGNKKNLNHHLSFLYDFKPDLLYVNSSLAPMGAIVAQVTGLPFIWHHRETVNDFKTEFYLESDKEFKKLYQKANYHVFASRFLEQYYLDKYGKKNCLVKFNGIRLPSSIDALKIFNPKNIHFGMVGRVNKQKGQDDVINVFKHINSLEKVLHIYGGADKLIMKKLQSYSKIKNIFYHNFEERRKIYSALDFIIVNSQNEAFGRVVVEANSYGIPVIAKNSGAIPEIVKDGTNGWLFNTKKELEQIIIDKSNLTPENYNRISKNAKKFAQENFDLNSYTNEIYKRLCKVIKDHNYSQ</sequence>
<dbReference type="Pfam" id="PF00534">
    <property type="entry name" value="Glycos_transf_1"/>
    <property type="match status" value="1"/>
</dbReference>
<protein>
    <recommendedName>
        <fullName evidence="1">Glycosyl transferase family 1 domain-containing protein</fullName>
    </recommendedName>
</protein>
<dbReference type="SUPFAM" id="SSF53756">
    <property type="entry name" value="UDP-Glycosyltransferase/glycogen phosphorylase"/>
    <property type="match status" value="1"/>
</dbReference>
<dbReference type="RefSeq" id="WP_072551767.1">
    <property type="nucleotide sequence ID" value="NZ_CP018153.1"/>
</dbReference>
<dbReference type="AlphaFoldDB" id="A0A1L3J1U1"/>
<organism evidence="2 3">
    <name type="scientific">Christiangramia salexigens</name>
    <dbReference type="NCBI Taxonomy" id="1913577"/>
    <lineage>
        <taxon>Bacteria</taxon>
        <taxon>Pseudomonadati</taxon>
        <taxon>Bacteroidota</taxon>
        <taxon>Flavobacteriia</taxon>
        <taxon>Flavobacteriales</taxon>
        <taxon>Flavobacteriaceae</taxon>
        <taxon>Christiangramia</taxon>
    </lineage>
</organism>
<name>A0A1L3J1U1_9FLAO</name>
<dbReference type="OrthoDB" id="502646at2"/>
<evidence type="ECO:0000313" key="3">
    <source>
        <dbReference type="Proteomes" id="UP000182510"/>
    </source>
</evidence>
<dbReference type="Gene3D" id="3.40.50.2000">
    <property type="entry name" value="Glycogen Phosphorylase B"/>
    <property type="match status" value="2"/>
</dbReference>
<dbReference type="STRING" id="1913577.LPB144_01240"/>
<keyword evidence="3" id="KW-1185">Reference proteome</keyword>
<dbReference type="InterPro" id="IPR001296">
    <property type="entry name" value="Glyco_trans_1"/>
</dbReference>
<accession>A0A1L3J1U1</accession>
<reference evidence="2 3" key="1">
    <citation type="submission" date="2016-11" db="EMBL/GenBank/DDBJ databases">
        <title>Gramella sp. LPB0144 isolated from marine environment.</title>
        <authorList>
            <person name="Kim E."/>
            <person name="Yi H."/>
        </authorList>
    </citation>
    <scope>NUCLEOTIDE SEQUENCE [LARGE SCALE GENOMIC DNA]</scope>
    <source>
        <strain evidence="2 3">LPB0144</strain>
    </source>
</reference>
<dbReference type="PANTHER" id="PTHR12526">
    <property type="entry name" value="GLYCOSYLTRANSFERASE"/>
    <property type="match status" value="1"/>
</dbReference>
<evidence type="ECO:0000313" key="2">
    <source>
        <dbReference type="EMBL" id="APG59112.1"/>
    </source>
</evidence>
<proteinExistence type="predicted"/>
<dbReference type="Proteomes" id="UP000182510">
    <property type="component" value="Chromosome"/>
</dbReference>
<feature type="domain" description="Glycosyl transferase family 1" evidence="1">
    <location>
        <begin position="209"/>
        <end position="359"/>
    </location>
</feature>
<dbReference type="GO" id="GO:0016757">
    <property type="term" value="F:glycosyltransferase activity"/>
    <property type="evidence" value="ECO:0007669"/>
    <property type="project" value="InterPro"/>
</dbReference>
<dbReference type="PANTHER" id="PTHR12526:SF637">
    <property type="entry name" value="GLYCOSYLTRANSFERASE EPSF-RELATED"/>
    <property type="match status" value="1"/>
</dbReference>